<keyword evidence="2" id="KW-1185">Reference proteome</keyword>
<accession>A0ACC1S9R1</accession>
<dbReference type="Proteomes" id="UP001148629">
    <property type="component" value="Unassembled WGS sequence"/>
</dbReference>
<sequence>MATSSDTFMVELDDVNDEEFELRIKAYGKKQHRNFTGYDQQRPAVVYGHRHATVHGSFVDREDERQDGSLIILDWHFLPRDPGKRFKFVRINVVFNGPEGCSPWEEPAIYQMAPRGSFALLKTTYTEERKKGLEASFGAQFGGSADLKGAYELSKSTTMADKIRISGKPYLDYSTGPERDPDRLNAIEWTFYENESQRSGLPTYVRTAILLSRETEDEFTATFTIRAKVGKLTDMETKLRKVLGRKDEDDPIVFVPSMKEKTAFDDKVNDLHKINLQDECIFVVDHDVPGAEEKKAADDQGPAVTNDIGVGIQVTATDEASV</sequence>
<name>A0ACC1S9R1_9HYPO</name>
<organism evidence="1 2">
    <name type="scientific">Fusarium decemcellulare</name>
    <dbReference type="NCBI Taxonomy" id="57161"/>
    <lineage>
        <taxon>Eukaryota</taxon>
        <taxon>Fungi</taxon>
        <taxon>Dikarya</taxon>
        <taxon>Ascomycota</taxon>
        <taxon>Pezizomycotina</taxon>
        <taxon>Sordariomycetes</taxon>
        <taxon>Hypocreomycetidae</taxon>
        <taxon>Hypocreales</taxon>
        <taxon>Nectriaceae</taxon>
        <taxon>Fusarium</taxon>
        <taxon>Fusarium decemcellulare species complex</taxon>
    </lineage>
</organism>
<comment type="caution">
    <text evidence="1">The sequence shown here is derived from an EMBL/GenBank/DDBJ whole genome shotgun (WGS) entry which is preliminary data.</text>
</comment>
<proteinExistence type="predicted"/>
<reference evidence="1" key="1">
    <citation type="submission" date="2022-08" db="EMBL/GenBank/DDBJ databases">
        <title>Genome Sequence of Fusarium decemcellulare.</title>
        <authorList>
            <person name="Buettner E."/>
        </authorList>
    </citation>
    <scope>NUCLEOTIDE SEQUENCE</scope>
    <source>
        <strain evidence="1">Babe19</strain>
    </source>
</reference>
<dbReference type="EMBL" id="JANRMS010000748">
    <property type="protein sequence ID" value="KAJ3534916.1"/>
    <property type="molecule type" value="Genomic_DNA"/>
</dbReference>
<evidence type="ECO:0000313" key="1">
    <source>
        <dbReference type="EMBL" id="KAJ3534916.1"/>
    </source>
</evidence>
<evidence type="ECO:0000313" key="2">
    <source>
        <dbReference type="Proteomes" id="UP001148629"/>
    </source>
</evidence>
<protein>
    <submittedName>
        <fullName evidence="1">Uncharacterized protein</fullName>
    </submittedName>
</protein>
<gene>
    <name evidence="1" type="ORF">NM208_g7352</name>
</gene>